<evidence type="ECO:0000313" key="4">
    <source>
        <dbReference type="Proteomes" id="UP000515204"/>
    </source>
</evidence>
<keyword evidence="5" id="KW-0808">Transferase</keyword>
<feature type="signal peptide" evidence="2">
    <location>
        <begin position="1"/>
        <end position="20"/>
    </location>
</feature>
<sequence>MSRYAEFAVFLAFVFDVTSGQWLTPFSGTITIAPNETAVCTSQLMCVEHKCNEGRWCVQSADGKWVQYGIITCDSNTPERYCNNGVCSRIPEPRCDPSIFSCPAVDGVYPDPEDCTRYHICIRGFRTTNVCPLNNVYDHATGSCKYRRLTSDCVRFVCGNQDGTPIVYPRDDRIYGRCFGGKAYISGRCQEYEKYNLISQRCERHCRSTGTQPPDPGSCGTFFLCAELSPHKYTPVEMSCGCDQAYDEKEKRCTSSAPCISETPEVRCKSQENNTTKKSGDGNDNEESQEQTTKSQEQTTKFQEQTIKSQEQTTKFQEQTSKSQEQTTKKAQKLSSIVDSPENPDVDKDRQSRNERRSIFSLMNKRGNRNNNNDDSNFDNTPSNLLIKDNADDNNNNVAANGDSDVDKSLAWWTSADNNGNNDNNKNPGIKQRENSLRGIIDWITRIITSISGRSANPWN</sequence>
<dbReference type="GO" id="GO:0016301">
    <property type="term" value="F:kinase activity"/>
    <property type="evidence" value="ECO:0007669"/>
    <property type="project" value="UniProtKB-KW"/>
</dbReference>
<evidence type="ECO:0000313" key="5">
    <source>
        <dbReference type="RefSeq" id="XP_014479772.1"/>
    </source>
</evidence>
<keyword evidence="5" id="KW-0418">Kinase</keyword>
<dbReference type="Gene3D" id="2.170.140.10">
    <property type="entry name" value="Chitin binding domain"/>
    <property type="match status" value="1"/>
</dbReference>
<feature type="compositionally biased region" description="Basic and acidic residues" evidence="1">
    <location>
        <begin position="345"/>
        <end position="358"/>
    </location>
</feature>
<dbReference type="OrthoDB" id="6020543at2759"/>
<dbReference type="Pfam" id="PF01607">
    <property type="entry name" value="CBM_14"/>
    <property type="match status" value="1"/>
</dbReference>
<dbReference type="RefSeq" id="XP_014479772.1">
    <property type="nucleotide sequence ID" value="XM_014624286.1"/>
</dbReference>
<dbReference type="InterPro" id="IPR036508">
    <property type="entry name" value="Chitin-bd_dom_sf"/>
</dbReference>
<dbReference type="GeneID" id="106747044"/>
<feature type="compositionally biased region" description="Low complexity" evidence="1">
    <location>
        <begin position="315"/>
        <end position="326"/>
    </location>
</feature>
<keyword evidence="4" id="KW-1185">Reference proteome</keyword>
<feature type="domain" description="Chitin-binding type-2" evidence="3">
    <location>
        <begin position="99"/>
        <end position="155"/>
    </location>
</feature>
<dbReference type="GO" id="GO:0005576">
    <property type="term" value="C:extracellular region"/>
    <property type="evidence" value="ECO:0007669"/>
    <property type="project" value="InterPro"/>
</dbReference>
<dbReference type="SUPFAM" id="SSF57625">
    <property type="entry name" value="Invertebrate chitin-binding proteins"/>
    <property type="match status" value="2"/>
</dbReference>
<organism evidence="4 5">
    <name type="scientific">Dinoponera quadriceps</name>
    <name type="common">South American ant</name>
    <dbReference type="NCBI Taxonomy" id="609295"/>
    <lineage>
        <taxon>Eukaryota</taxon>
        <taxon>Metazoa</taxon>
        <taxon>Ecdysozoa</taxon>
        <taxon>Arthropoda</taxon>
        <taxon>Hexapoda</taxon>
        <taxon>Insecta</taxon>
        <taxon>Pterygota</taxon>
        <taxon>Neoptera</taxon>
        <taxon>Endopterygota</taxon>
        <taxon>Hymenoptera</taxon>
        <taxon>Apocrita</taxon>
        <taxon>Aculeata</taxon>
        <taxon>Formicoidea</taxon>
        <taxon>Formicidae</taxon>
        <taxon>Ponerinae</taxon>
        <taxon>Ponerini</taxon>
        <taxon>Dinoponera</taxon>
    </lineage>
</organism>
<evidence type="ECO:0000256" key="2">
    <source>
        <dbReference type="SAM" id="SignalP"/>
    </source>
</evidence>
<dbReference type="KEGG" id="dqu:106747044"/>
<dbReference type="PROSITE" id="PS50940">
    <property type="entry name" value="CHIT_BIND_II"/>
    <property type="match status" value="1"/>
</dbReference>
<dbReference type="Proteomes" id="UP000515204">
    <property type="component" value="Unplaced"/>
</dbReference>
<dbReference type="InterPro" id="IPR002557">
    <property type="entry name" value="Chitin-bd_dom"/>
</dbReference>
<feature type="region of interest" description="Disordered" evidence="1">
    <location>
        <begin position="265"/>
        <end position="383"/>
    </location>
</feature>
<dbReference type="SMART" id="SM00494">
    <property type="entry name" value="ChtBD2"/>
    <property type="match status" value="2"/>
</dbReference>
<feature type="compositionally biased region" description="Low complexity" evidence="1">
    <location>
        <begin position="290"/>
        <end position="306"/>
    </location>
</feature>
<feature type="compositionally biased region" description="Low complexity" evidence="1">
    <location>
        <begin position="369"/>
        <end position="383"/>
    </location>
</feature>
<reference evidence="5" key="1">
    <citation type="submission" date="2025-08" db="UniProtKB">
        <authorList>
            <consortium name="RefSeq"/>
        </authorList>
    </citation>
    <scope>IDENTIFICATION</scope>
</reference>
<dbReference type="GO" id="GO:0008061">
    <property type="term" value="F:chitin binding"/>
    <property type="evidence" value="ECO:0007669"/>
    <property type="project" value="InterPro"/>
</dbReference>
<protein>
    <submittedName>
        <fullName evidence="5">RGS domain-containing serine/threonine-protein kinase A</fullName>
    </submittedName>
</protein>
<name>A0A6P3XNE4_DINQU</name>
<keyword evidence="2" id="KW-0732">Signal</keyword>
<feature type="chain" id="PRO_5028140293" evidence="2">
    <location>
        <begin position="21"/>
        <end position="460"/>
    </location>
</feature>
<evidence type="ECO:0000256" key="1">
    <source>
        <dbReference type="SAM" id="MobiDB-lite"/>
    </source>
</evidence>
<evidence type="ECO:0000259" key="3">
    <source>
        <dbReference type="PROSITE" id="PS50940"/>
    </source>
</evidence>
<accession>A0A6P3XNE4</accession>
<dbReference type="AlphaFoldDB" id="A0A6P3XNE4"/>
<gene>
    <name evidence="5" type="primary">LOC106747044</name>
</gene>
<proteinExistence type="predicted"/>